<reference evidence="5" key="1">
    <citation type="submission" date="2021-01" db="EMBL/GenBank/DDBJ databases">
        <title>Whole genome shotgun sequence of Virgisporangium aliadipatigenens NBRC 105644.</title>
        <authorList>
            <person name="Komaki H."/>
            <person name="Tamura T."/>
        </authorList>
    </citation>
    <scope>NUCLEOTIDE SEQUENCE</scope>
    <source>
        <strain evidence="5">NBRC 105644</strain>
    </source>
</reference>
<dbReference type="CDD" id="cd01127">
    <property type="entry name" value="TrwB_TraG_TraD_VirD4"/>
    <property type="match status" value="1"/>
</dbReference>
<comment type="caution">
    <text evidence="5">The sequence shown here is derived from an EMBL/GenBank/DDBJ whole genome shotgun (WGS) entry which is preliminary data.</text>
</comment>
<dbReference type="GO" id="GO:0003677">
    <property type="term" value="F:DNA binding"/>
    <property type="evidence" value="ECO:0007669"/>
    <property type="project" value="InterPro"/>
</dbReference>
<dbReference type="Pfam" id="PF01580">
    <property type="entry name" value="FtsK_SpoIIIE"/>
    <property type="match status" value="1"/>
</dbReference>
<keyword evidence="5" id="KW-0132">Cell division</keyword>
<dbReference type="SUPFAM" id="SSF52540">
    <property type="entry name" value="P-loop containing nucleoside triphosphate hydrolases"/>
    <property type="match status" value="1"/>
</dbReference>
<evidence type="ECO:0000313" key="6">
    <source>
        <dbReference type="Proteomes" id="UP000619260"/>
    </source>
</evidence>
<accession>A0A8J4DT42</accession>
<evidence type="ECO:0000259" key="4">
    <source>
        <dbReference type="PROSITE" id="PS50901"/>
    </source>
</evidence>
<feature type="domain" description="FtsK" evidence="4">
    <location>
        <begin position="351"/>
        <end position="558"/>
    </location>
</feature>
<dbReference type="InterPro" id="IPR002543">
    <property type="entry name" value="FtsK_dom"/>
</dbReference>
<keyword evidence="6" id="KW-1185">Reference proteome</keyword>
<gene>
    <name evidence="5" type="ORF">Val02_62900</name>
</gene>
<evidence type="ECO:0000313" key="5">
    <source>
        <dbReference type="EMBL" id="GIJ49404.1"/>
    </source>
</evidence>
<dbReference type="GO" id="GO:0005524">
    <property type="term" value="F:ATP binding"/>
    <property type="evidence" value="ECO:0007669"/>
    <property type="project" value="UniProtKB-UniRule"/>
</dbReference>
<evidence type="ECO:0000256" key="1">
    <source>
        <dbReference type="ARBA" id="ARBA00022741"/>
    </source>
</evidence>
<dbReference type="InterPro" id="IPR027417">
    <property type="entry name" value="P-loop_NTPase"/>
</dbReference>
<dbReference type="Proteomes" id="UP000619260">
    <property type="component" value="Unassembled WGS sequence"/>
</dbReference>
<dbReference type="PROSITE" id="PS50901">
    <property type="entry name" value="FTSK"/>
    <property type="match status" value="1"/>
</dbReference>
<dbReference type="AlphaFoldDB" id="A0A8J4DT42"/>
<keyword evidence="1 3" id="KW-0547">Nucleotide-binding</keyword>
<keyword evidence="2 3" id="KW-0067">ATP-binding</keyword>
<organism evidence="5 6">
    <name type="scientific">Virgisporangium aliadipatigenens</name>
    <dbReference type="NCBI Taxonomy" id="741659"/>
    <lineage>
        <taxon>Bacteria</taxon>
        <taxon>Bacillati</taxon>
        <taxon>Actinomycetota</taxon>
        <taxon>Actinomycetes</taxon>
        <taxon>Micromonosporales</taxon>
        <taxon>Micromonosporaceae</taxon>
        <taxon>Virgisporangium</taxon>
    </lineage>
</organism>
<evidence type="ECO:0000256" key="2">
    <source>
        <dbReference type="ARBA" id="ARBA00022840"/>
    </source>
</evidence>
<keyword evidence="5" id="KW-0131">Cell cycle</keyword>
<dbReference type="InterPro" id="IPR050206">
    <property type="entry name" value="FtsK/SpoIIIE/SftA"/>
</dbReference>
<dbReference type="GO" id="GO:0051301">
    <property type="term" value="P:cell division"/>
    <property type="evidence" value="ECO:0007669"/>
    <property type="project" value="UniProtKB-KW"/>
</dbReference>
<evidence type="ECO:0000256" key="3">
    <source>
        <dbReference type="PROSITE-ProRule" id="PRU00289"/>
    </source>
</evidence>
<dbReference type="Gene3D" id="3.40.50.300">
    <property type="entry name" value="P-loop containing nucleotide triphosphate hydrolases"/>
    <property type="match status" value="1"/>
</dbReference>
<feature type="binding site" evidence="3">
    <location>
        <begin position="372"/>
        <end position="379"/>
    </location>
    <ligand>
        <name>ATP</name>
        <dbReference type="ChEBI" id="CHEBI:30616"/>
    </ligand>
</feature>
<name>A0A8J4DT42_9ACTN</name>
<proteinExistence type="predicted"/>
<dbReference type="EMBL" id="BOPF01000026">
    <property type="protein sequence ID" value="GIJ49404.1"/>
    <property type="molecule type" value="Genomic_DNA"/>
</dbReference>
<protein>
    <submittedName>
        <fullName evidence="5">Cell division protein FtsK</fullName>
    </submittedName>
</protein>
<sequence>MGGLVGSASWYFDRAVALHREAAAHTEAARAEIVGAPSRLVLPPERVEAYRRLAERLTRGALDLVPGWLGWPLDGSTASLKVGVDVRPGGVNFVLAGVTVLAEKFTAPVVVPLLGGGHVTVDADARRPEVAAWLRGVLLRLVAAVPDGALRVLTVDGGTLGAVFAPFRQLVEAELWRPPVTDVAGLHAVLDEAEAQIAVAQSGGGHHLPYLLITSGALPTGCGQVELARLAAIAHAGPAARVHLLLAGYPPPPGAGQQTPARLDFTTALTTIADGFAMSEPPGPERLSTRGSGFATAVRLSAGPVDGLIETVCGPLASAAWVSSSVDFAALLPAEIWSHSSASGLRTTVGRDGRAWCELALDDSTPHWLVGGRTGSGKTVFLLDVLYGLASRYSPDELALYLLDFKEGVSFADFTPTPIDGTWIPHARTVGIESDREYGLAVLRELAKEMGRRAMELKKAGVTRLADLRTSRPDLAMPRIVAVIDEFHVLFSGNDRIAGHAAAVLEELARKGRSYGIHLILASQTIAGVEALFTKGESIFGQFPLRVALAGGGGVLDKLNRNADNLPVGSAVINTAAGVAGANRIVRFPNNDPALITAHRHRLWHARTPGSPPPAVFAGYAEHHIDSDPAYLALNPQVRRPHALVGRAVDVGLPSAGFTLDTSPGRHIAVLGPSPIGADIVHAGAVSVARQHPPGTVTFVIACLVASADAAADATAAAIHAVDQPVELVDAAGLQTRLGHLAAAIDSATAPPTYLVVFGADAASALLAAKDLTTFRSGHDDLRTVLRVGPTRGIHLLAWWRGARRFIDDIGGSSNLEDVACLIALNIASNDLNNLTGDYKTEWHHRPNRALLIDRHDDRYQLIVPFVRPGAYEHQHH</sequence>
<dbReference type="PANTHER" id="PTHR22683">
    <property type="entry name" value="SPORULATION PROTEIN RELATED"/>
    <property type="match status" value="1"/>
</dbReference>
<dbReference type="PANTHER" id="PTHR22683:SF41">
    <property type="entry name" value="DNA TRANSLOCASE FTSK"/>
    <property type="match status" value="1"/>
</dbReference>